<evidence type="ECO:0000313" key="10">
    <source>
        <dbReference type="Proteomes" id="UP000886520"/>
    </source>
</evidence>
<evidence type="ECO:0000256" key="5">
    <source>
        <dbReference type="PIRSR" id="PIRSR031051-1"/>
    </source>
</evidence>
<evidence type="ECO:0000256" key="3">
    <source>
        <dbReference type="ARBA" id="ARBA00022801"/>
    </source>
</evidence>
<dbReference type="EMBL" id="JABFUD020000004">
    <property type="protein sequence ID" value="KAI5081395.1"/>
    <property type="molecule type" value="Genomic_DNA"/>
</dbReference>
<feature type="binding site" evidence="6">
    <location>
        <position position="20"/>
    </location>
    <ligand>
        <name>substrate</name>
    </ligand>
</feature>
<dbReference type="AlphaFoldDB" id="A0A9D4V8I0"/>
<dbReference type="NCBIfam" id="TIGR01488">
    <property type="entry name" value="HAD-SF-IB"/>
    <property type="match status" value="1"/>
</dbReference>
<dbReference type="NCBIfam" id="TIGR01489">
    <property type="entry name" value="DKMTPPase-SF"/>
    <property type="match status" value="1"/>
</dbReference>
<evidence type="ECO:0000256" key="4">
    <source>
        <dbReference type="ARBA" id="ARBA00022842"/>
    </source>
</evidence>
<dbReference type="PANTHER" id="PTHR20889:SF12">
    <property type="entry name" value="LP01149P"/>
    <property type="match status" value="1"/>
</dbReference>
<keyword evidence="10" id="KW-1185">Reference proteome</keyword>
<gene>
    <name evidence="8" type="ORF">GOP47_0004020</name>
    <name evidence="9" type="ORF">GOP47_0004578</name>
</gene>
<protein>
    <submittedName>
        <fullName evidence="9">Uncharacterized protein</fullName>
    </submittedName>
</protein>
<dbReference type="InterPro" id="IPR023214">
    <property type="entry name" value="HAD_sf"/>
</dbReference>
<feature type="binding site" evidence="6">
    <location>
        <position position="95"/>
    </location>
    <ligand>
        <name>substrate</name>
    </ligand>
</feature>
<name>A0A9D4V8I0_ADICA</name>
<dbReference type="PIRSF" id="PIRSF031051">
    <property type="entry name" value="PyrdxlP_Pase_PHOSPHO2"/>
    <property type="match status" value="1"/>
</dbReference>
<feature type="binding site" evidence="7">
    <location>
        <position position="11"/>
    </location>
    <ligand>
        <name>Mg(2+)</name>
        <dbReference type="ChEBI" id="CHEBI:18420"/>
    </ligand>
</feature>
<organism evidence="9 10">
    <name type="scientific">Adiantum capillus-veneris</name>
    <name type="common">Maidenhair fern</name>
    <dbReference type="NCBI Taxonomy" id="13818"/>
    <lineage>
        <taxon>Eukaryota</taxon>
        <taxon>Viridiplantae</taxon>
        <taxon>Streptophyta</taxon>
        <taxon>Embryophyta</taxon>
        <taxon>Tracheophyta</taxon>
        <taxon>Polypodiopsida</taxon>
        <taxon>Polypodiidae</taxon>
        <taxon>Polypodiales</taxon>
        <taxon>Pteridineae</taxon>
        <taxon>Pteridaceae</taxon>
        <taxon>Vittarioideae</taxon>
        <taxon>Adiantum</taxon>
    </lineage>
</organism>
<dbReference type="SUPFAM" id="SSF56784">
    <property type="entry name" value="HAD-like"/>
    <property type="match status" value="1"/>
</dbReference>
<dbReference type="Proteomes" id="UP000886520">
    <property type="component" value="Chromosome 4"/>
</dbReference>
<dbReference type="GO" id="GO:0016791">
    <property type="term" value="F:phosphatase activity"/>
    <property type="evidence" value="ECO:0007669"/>
    <property type="project" value="InterPro"/>
</dbReference>
<evidence type="ECO:0000256" key="1">
    <source>
        <dbReference type="ARBA" id="ARBA00001946"/>
    </source>
</evidence>
<evidence type="ECO:0000256" key="7">
    <source>
        <dbReference type="PIRSR" id="PIRSR031051-3"/>
    </source>
</evidence>
<dbReference type="InterPro" id="IPR006384">
    <property type="entry name" value="HAD_hydro_PyrdxlP_Pase-like"/>
</dbReference>
<dbReference type="Pfam" id="PF06888">
    <property type="entry name" value="Put_Phosphatase"/>
    <property type="match status" value="1"/>
</dbReference>
<feature type="binding site" evidence="7">
    <location>
        <position position="9"/>
    </location>
    <ligand>
        <name>Mg(2+)</name>
        <dbReference type="ChEBI" id="CHEBI:18420"/>
    </ligand>
</feature>
<keyword evidence="2 7" id="KW-0479">Metal-binding</keyword>
<sequence length="276" mass="30873">MADTLVIFDFDCTIAEVDSDPWVAQQLGATHLMENLRSQLPWNDMMDALMEALHAHGNSIQEVEEALRRIPLQPEKITAIKLAHALGCELRIVSDANSFFIKTILDEYNVTHLFKEIHTNPASIDVTGRLHIKPFHPKCEAPHGCPLCPPNMCKGKIISEIQSGMEQLRRRIIYVGDGCGDFCPTLRLKEGDCVLPREEYPLLAMLMQNITDVKASVHPWGTAKIMEEKLVALIEAPKKLEEEHGFGSGCDENCAKCAMSPLEQVKEIVARKSVYV</sequence>
<dbReference type="GO" id="GO:0046872">
    <property type="term" value="F:metal ion binding"/>
    <property type="evidence" value="ECO:0007669"/>
    <property type="project" value="UniProtKB-KW"/>
</dbReference>
<feature type="active site" description="Nucleophile" evidence="5">
    <location>
        <position position="9"/>
    </location>
</feature>
<proteinExistence type="predicted"/>
<dbReference type="InterPro" id="IPR036412">
    <property type="entry name" value="HAD-like_sf"/>
</dbReference>
<dbReference type="EMBL" id="JABFUD020000004">
    <property type="protein sequence ID" value="KAI5080837.1"/>
    <property type="molecule type" value="Genomic_DNA"/>
</dbReference>
<feature type="active site" description="Proton donor" evidence="5">
    <location>
        <position position="11"/>
    </location>
</feature>
<evidence type="ECO:0000256" key="2">
    <source>
        <dbReference type="ARBA" id="ARBA00022723"/>
    </source>
</evidence>
<comment type="caution">
    <text evidence="9">The sequence shown here is derived from an EMBL/GenBank/DDBJ whole genome shotgun (WGS) entry which is preliminary data.</text>
</comment>
<keyword evidence="4 7" id="KW-0460">Magnesium</keyword>
<comment type="cofactor">
    <cofactor evidence="1 7">
        <name>Mg(2+)</name>
        <dbReference type="ChEBI" id="CHEBI:18420"/>
    </cofactor>
</comment>
<keyword evidence="3" id="KW-0378">Hydrolase</keyword>
<evidence type="ECO:0000256" key="6">
    <source>
        <dbReference type="PIRSR" id="PIRSR031051-2"/>
    </source>
</evidence>
<evidence type="ECO:0000313" key="8">
    <source>
        <dbReference type="EMBL" id="KAI5080837.1"/>
    </source>
</evidence>
<dbReference type="PANTHER" id="PTHR20889">
    <property type="entry name" value="PHOSPHATASE, ORPHAN 1, 2"/>
    <property type="match status" value="1"/>
</dbReference>
<reference evidence="9" key="1">
    <citation type="submission" date="2021-01" db="EMBL/GenBank/DDBJ databases">
        <title>Adiantum capillus-veneris genome.</title>
        <authorList>
            <person name="Fang Y."/>
            <person name="Liao Q."/>
        </authorList>
    </citation>
    <scope>NUCLEOTIDE SEQUENCE</scope>
    <source>
        <strain evidence="9">H3</strain>
        <tissue evidence="9">Leaf</tissue>
    </source>
</reference>
<evidence type="ECO:0000313" key="9">
    <source>
        <dbReference type="EMBL" id="KAI5081395.1"/>
    </source>
</evidence>
<dbReference type="Gene3D" id="3.40.50.1000">
    <property type="entry name" value="HAD superfamily/HAD-like"/>
    <property type="match status" value="1"/>
</dbReference>
<feature type="binding site" evidence="7">
    <location>
        <position position="177"/>
    </location>
    <ligand>
        <name>Mg(2+)</name>
        <dbReference type="ChEBI" id="CHEBI:18420"/>
    </ligand>
</feature>
<accession>A0A9D4V8I0</accession>
<dbReference type="OrthoDB" id="10267182at2759"/>
<dbReference type="InterPro" id="IPR016965">
    <property type="entry name" value="Pase_PHOSPHO-typ"/>
</dbReference>